<feature type="compositionally biased region" description="Basic residues" evidence="6">
    <location>
        <begin position="1"/>
        <end position="19"/>
    </location>
</feature>
<dbReference type="PANTHER" id="PTHR22683">
    <property type="entry name" value="SPORULATION PROTEIN RELATED"/>
    <property type="match status" value="1"/>
</dbReference>
<dbReference type="EMBL" id="LR130778">
    <property type="protein sequence ID" value="VDN46265.1"/>
    <property type="molecule type" value="Genomic_DNA"/>
</dbReference>
<dbReference type="Proteomes" id="UP000279029">
    <property type="component" value="Chromosome"/>
</dbReference>
<comment type="similarity">
    <text evidence="1">Belongs to the FtsK/SpoIIIE/SftA family.</text>
</comment>
<dbReference type="AlphaFoldDB" id="A0A3P7NTU0"/>
<feature type="transmembrane region" description="Helical" evidence="7">
    <location>
        <begin position="64"/>
        <end position="89"/>
    </location>
</feature>
<dbReference type="Gene3D" id="3.30.980.40">
    <property type="match status" value="1"/>
</dbReference>
<dbReference type="SUPFAM" id="SSF52540">
    <property type="entry name" value="P-loop containing nucleoside triphosphate hydrolases"/>
    <property type="match status" value="1"/>
</dbReference>
<evidence type="ECO:0000256" key="6">
    <source>
        <dbReference type="SAM" id="MobiDB-lite"/>
    </source>
</evidence>
<dbReference type="GO" id="GO:0003677">
    <property type="term" value="F:DNA binding"/>
    <property type="evidence" value="ECO:0007669"/>
    <property type="project" value="UniProtKB-KW"/>
</dbReference>
<evidence type="ECO:0000256" key="1">
    <source>
        <dbReference type="ARBA" id="ARBA00006474"/>
    </source>
</evidence>
<gene>
    <name evidence="9" type="primary">spoIIIE</name>
    <name evidence="9" type="ORF">PATL70BA_0412</name>
</gene>
<dbReference type="PANTHER" id="PTHR22683:SF41">
    <property type="entry name" value="DNA TRANSLOCASE FTSK"/>
    <property type="match status" value="1"/>
</dbReference>
<dbReference type="KEGG" id="cbar:PATL70BA_0412"/>
<feature type="transmembrane region" description="Helical" evidence="7">
    <location>
        <begin position="32"/>
        <end position="52"/>
    </location>
</feature>
<feature type="binding site" evidence="5">
    <location>
        <begin position="502"/>
        <end position="509"/>
    </location>
    <ligand>
        <name>ATP</name>
        <dbReference type="ChEBI" id="CHEBI:30616"/>
    </ligand>
</feature>
<sequence>MDNTKTTRKKTRPKTTSRRSTKDKGLSANLKYEVVVLSFVALACLLIISIYFNLGGSMGTGLRYMMFGTFGIGAYLLPLYILAASFIKIFNKGNQRLNNKLALIFIAILVVSTLNHLYYIEDAQINKFNPSGSSFFAATAMYFRTSASGHMAGGLVGGVLGDLMEILVGRIGSMIVLVIVSLALIIMITEQSMAGVWKFIAKMGKGLGIGVFKVSKKGIEKTGQQIKIHSENYQKDREQKKEQQELLKKAKQKDMLTAATLMGDGKVTAEGDDILIGEEALKKKVYQGNKKDPFEQIIQQEEKELARERMMADQTGTQPIKEVQPIKEKPVPVEAIQTEIENVSARPIYKLPPIELMKINLNQGKHYSEEANNKKAEKLVQTLESFGVGTKLLNVTVGPTVTRYELQPDQGVKVSKIVNLQDDIALNLAASGIRIEAPIPGKSAVGIEVPNDITQAVTLREVIDTTEFRKFPSKICFALGKDISGQVMIADIARMPHLLIAGATGSGKSVCVNTLITSILYRANPDEVKMLMIDPKVVELSAYNGIPHLLIPVVTDPKKAAGALNWAVQEMADRYKLFAAANVRDLGGYNKAVVENNEGKKLPQIVIIVDELADLMMVAPNDVEDAICRLAQMARAAGLHLIIATQRPSVDVITGLIKANIPSRIAFNVSSGIDSRTIIDSNGAEKLLGKGDMLYYPVGLQKPVRVQGAFISEKEVENVVTFLKDQAKVVYNEKIMNQLAKTNEQTNSAADGDDYDAYFNEALELVIDKQKASASMIQRRFRVGYNRAARIVDQLHEAGFVGDEEGSKPRTVLMTKEAYARMKDESEQGTTDQQEEPTTEAPLSAEEQV</sequence>
<evidence type="ECO:0000256" key="3">
    <source>
        <dbReference type="ARBA" id="ARBA00022840"/>
    </source>
</evidence>
<keyword evidence="2 5" id="KW-0547">Nucleotide-binding</keyword>
<keyword evidence="4" id="KW-0238">DNA-binding</keyword>
<dbReference type="Pfam" id="PF09397">
    <property type="entry name" value="FtsK_gamma"/>
    <property type="match status" value="1"/>
</dbReference>
<evidence type="ECO:0000259" key="8">
    <source>
        <dbReference type="PROSITE" id="PS50901"/>
    </source>
</evidence>
<evidence type="ECO:0000256" key="5">
    <source>
        <dbReference type="PROSITE-ProRule" id="PRU00289"/>
    </source>
</evidence>
<dbReference type="SUPFAM" id="SSF46785">
    <property type="entry name" value="Winged helix' DNA-binding domain"/>
    <property type="match status" value="1"/>
</dbReference>
<dbReference type="Gene3D" id="1.10.10.10">
    <property type="entry name" value="Winged helix-like DNA-binding domain superfamily/Winged helix DNA-binding domain"/>
    <property type="match status" value="1"/>
</dbReference>
<evidence type="ECO:0000313" key="10">
    <source>
        <dbReference type="Proteomes" id="UP000279029"/>
    </source>
</evidence>
<dbReference type="PROSITE" id="PS50901">
    <property type="entry name" value="FTSK"/>
    <property type="match status" value="1"/>
</dbReference>
<evidence type="ECO:0000256" key="7">
    <source>
        <dbReference type="SAM" id="Phobius"/>
    </source>
</evidence>
<organism evidence="9 10">
    <name type="scientific">Petrocella atlantisensis</name>
    <dbReference type="NCBI Taxonomy" id="2173034"/>
    <lineage>
        <taxon>Bacteria</taxon>
        <taxon>Bacillati</taxon>
        <taxon>Bacillota</taxon>
        <taxon>Clostridia</taxon>
        <taxon>Lachnospirales</taxon>
        <taxon>Vallitaleaceae</taxon>
        <taxon>Petrocella</taxon>
    </lineage>
</organism>
<dbReference type="InterPro" id="IPR002543">
    <property type="entry name" value="FtsK_dom"/>
</dbReference>
<dbReference type="InterPro" id="IPR018541">
    <property type="entry name" value="Ftsk_gamma"/>
</dbReference>
<dbReference type="GO" id="GO:0016020">
    <property type="term" value="C:membrane"/>
    <property type="evidence" value="ECO:0007669"/>
    <property type="project" value="UniProtKB-SubCell"/>
</dbReference>
<keyword evidence="7" id="KW-0812">Transmembrane</keyword>
<dbReference type="SMART" id="SM00843">
    <property type="entry name" value="Ftsk_gamma"/>
    <property type="match status" value="1"/>
</dbReference>
<dbReference type="Pfam" id="PF17854">
    <property type="entry name" value="FtsK_alpha"/>
    <property type="match status" value="1"/>
</dbReference>
<feature type="transmembrane region" description="Helical" evidence="7">
    <location>
        <begin position="140"/>
        <end position="160"/>
    </location>
</feature>
<dbReference type="Pfam" id="PF01580">
    <property type="entry name" value="FtsK_SpoIIIE"/>
    <property type="match status" value="1"/>
</dbReference>
<evidence type="ECO:0000256" key="2">
    <source>
        <dbReference type="ARBA" id="ARBA00022741"/>
    </source>
</evidence>
<evidence type="ECO:0000256" key="4">
    <source>
        <dbReference type="ARBA" id="ARBA00023125"/>
    </source>
</evidence>
<feature type="transmembrane region" description="Helical" evidence="7">
    <location>
        <begin position="167"/>
        <end position="188"/>
    </location>
</feature>
<dbReference type="InterPro" id="IPR027417">
    <property type="entry name" value="P-loop_NTPase"/>
</dbReference>
<dbReference type="InterPro" id="IPR050206">
    <property type="entry name" value="FtsK/SpoIIIE/SftA"/>
</dbReference>
<feature type="region of interest" description="Disordered" evidence="6">
    <location>
        <begin position="1"/>
        <end position="22"/>
    </location>
</feature>
<reference evidence="9 10" key="1">
    <citation type="submission" date="2018-09" db="EMBL/GenBank/DDBJ databases">
        <authorList>
            <person name="Postec A."/>
        </authorList>
    </citation>
    <scope>NUCLEOTIDE SEQUENCE [LARGE SCALE GENOMIC DNA]</scope>
    <source>
        <strain evidence="9">70B-A</strain>
    </source>
</reference>
<keyword evidence="7" id="KW-1133">Transmembrane helix</keyword>
<keyword evidence="3 5" id="KW-0067">ATP-binding</keyword>
<dbReference type="InterPro" id="IPR041027">
    <property type="entry name" value="FtsK_alpha"/>
</dbReference>
<dbReference type="CDD" id="cd01127">
    <property type="entry name" value="TrwB_TraG_TraD_VirD4"/>
    <property type="match status" value="1"/>
</dbReference>
<dbReference type="SMART" id="SM00382">
    <property type="entry name" value="AAA"/>
    <property type="match status" value="1"/>
</dbReference>
<dbReference type="Gene3D" id="3.40.50.300">
    <property type="entry name" value="P-loop containing nucleotide triphosphate hydrolases"/>
    <property type="match status" value="1"/>
</dbReference>
<dbReference type="RefSeq" id="WP_125135804.1">
    <property type="nucleotide sequence ID" value="NZ_LR130778.1"/>
</dbReference>
<feature type="region of interest" description="Disordered" evidence="6">
    <location>
        <begin position="819"/>
        <end position="849"/>
    </location>
</feature>
<feature type="domain" description="FtsK" evidence="8">
    <location>
        <begin position="484"/>
        <end position="676"/>
    </location>
</feature>
<dbReference type="InterPro" id="IPR003593">
    <property type="entry name" value="AAA+_ATPase"/>
</dbReference>
<accession>A0A3P7NTU0</accession>
<dbReference type="OrthoDB" id="9807790at2"/>
<dbReference type="GO" id="GO:0005524">
    <property type="term" value="F:ATP binding"/>
    <property type="evidence" value="ECO:0007669"/>
    <property type="project" value="UniProtKB-UniRule"/>
</dbReference>
<dbReference type="InterPro" id="IPR036390">
    <property type="entry name" value="WH_DNA-bd_sf"/>
</dbReference>
<proteinExistence type="inferred from homology"/>
<feature type="transmembrane region" description="Helical" evidence="7">
    <location>
        <begin position="101"/>
        <end position="120"/>
    </location>
</feature>
<keyword evidence="7" id="KW-0472">Membrane</keyword>
<name>A0A3P7NTU0_9FIRM</name>
<keyword evidence="10" id="KW-1185">Reference proteome</keyword>
<dbReference type="InterPro" id="IPR036388">
    <property type="entry name" value="WH-like_DNA-bd_sf"/>
</dbReference>
<protein>
    <submittedName>
        <fullName evidence="9">Spore DNA directional translocase (Motor ATPase)</fullName>
    </submittedName>
</protein>
<evidence type="ECO:0000313" key="9">
    <source>
        <dbReference type="EMBL" id="VDN46265.1"/>
    </source>
</evidence>